<evidence type="ECO:0000313" key="4">
    <source>
        <dbReference type="Proteomes" id="UP000321393"/>
    </source>
</evidence>
<dbReference type="EMBL" id="SSTD01015735">
    <property type="protein sequence ID" value="TYK02245.1"/>
    <property type="molecule type" value="Genomic_DNA"/>
</dbReference>
<feature type="compositionally biased region" description="Polar residues" evidence="1">
    <location>
        <begin position="81"/>
        <end position="100"/>
    </location>
</feature>
<sequence length="221" mass="25187">MLLLIPIYVLEWVYHGESVSFRGTKNFDEGTSSKLLDEGTSSRQFDEEDDMFGTMSSFLSNFDEIDVMFIEFSKELDNPAGGSSSMGNNSTCTSQPSATPTPRRHAQSRLLKLDRYIVTNGWIPMTIALGAEKPISPHTIHFNQTIGVSVRKTFPVDCLKWVDISREYNKVVKAMNRFIEHQMLSTFIKFRGDCYRHFKKYSNLKEARANPPHILVGCDKD</sequence>
<evidence type="ECO:0000313" key="3">
    <source>
        <dbReference type="EMBL" id="TYK02245.1"/>
    </source>
</evidence>
<evidence type="ECO:0000313" key="5">
    <source>
        <dbReference type="Proteomes" id="UP000321947"/>
    </source>
</evidence>
<comment type="caution">
    <text evidence="3">The sequence shown here is derived from an EMBL/GenBank/DDBJ whole genome shotgun (WGS) entry which is preliminary data.</text>
</comment>
<evidence type="ECO:0000313" key="2">
    <source>
        <dbReference type="EMBL" id="KAA0060628.1"/>
    </source>
</evidence>
<dbReference type="EMBL" id="SSTE01005668">
    <property type="protein sequence ID" value="KAA0060628.1"/>
    <property type="molecule type" value="Genomic_DNA"/>
</dbReference>
<reference evidence="4 5" key="1">
    <citation type="submission" date="2019-08" db="EMBL/GenBank/DDBJ databases">
        <title>Draft genome sequences of two oriental melons (Cucumis melo L. var makuwa).</title>
        <authorList>
            <person name="Kwon S.-Y."/>
        </authorList>
    </citation>
    <scope>NUCLEOTIDE SEQUENCE [LARGE SCALE GENOMIC DNA]</scope>
    <source>
        <strain evidence="5">cv. Chang Bougi</strain>
        <strain evidence="4">cv. SW 3</strain>
        <tissue evidence="3">Leaf</tissue>
    </source>
</reference>
<protein>
    <submittedName>
        <fullName evidence="3">CACTA en-spm transposon protein</fullName>
    </submittedName>
</protein>
<proteinExistence type="predicted"/>
<feature type="region of interest" description="Disordered" evidence="1">
    <location>
        <begin position="79"/>
        <end position="105"/>
    </location>
</feature>
<dbReference type="AlphaFoldDB" id="A0A5D3BSW9"/>
<name>A0A5D3BSW9_CUCMM</name>
<dbReference type="Proteomes" id="UP000321393">
    <property type="component" value="Unassembled WGS sequence"/>
</dbReference>
<gene>
    <name evidence="3" type="ORF">E5676_scaffold18G00440</name>
    <name evidence="2" type="ORF">E6C27_scaffold22G005080</name>
</gene>
<dbReference type="Proteomes" id="UP000321947">
    <property type="component" value="Unassembled WGS sequence"/>
</dbReference>
<organism evidence="3 5">
    <name type="scientific">Cucumis melo var. makuwa</name>
    <name type="common">Oriental melon</name>
    <dbReference type="NCBI Taxonomy" id="1194695"/>
    <lineage>
        <taxon>Eukaryota</taxon>
        <taxon>Viridiplantae</taxon>
        <taxon>Streptophyta</taxon>
        <taxon>Embryophyta</taxon>
        <taxon>Tracheophyta</taxon>
        <taxon>Spermatophyta</taxon>
        <taxon>Magnoliopsida</taxon>
        <taxon>eudicotyledons</taxon>
        <taxon>Gunneridae</taxon>
        <taxon>Pentapetalae</taxon>
        <taxon>rosids</taxon>
        <taxon>fabids</taxon>
        <taxon>Cucurbitales</taxon>
        <taxon>Cucurbitaceae</taxon>
        <taxon>Benincaseae</taxon>
        <taxon>Cucumis</taxon>
    </lineage>
</organism>
<accession>A0A5D3BSW9</accession>
<evidence type="ECO:0000256" key="1">
    <source>
        <dbReference type="SAM" id="MobiDB-lite"/>
    </source>
</evidence>